<comment type="caution">
    <text evidence="1">The sequence shown here is derived from an EMBL/GenBank/DDBJ whole genome shotgun (WGS) entry which is preliminary data.</text>
</comment>
<evidence type="ECO:0000313" key="1">
    <source>
        <dbReference type="EMBL" id="PXX21741.1"/>
    </source>
</evidence>
<keyword evidence="2" id="KW-1185">Reference proteome</keyword>
<sequence>MADLGLTKDIQKIKPSKKGERPNVLPLYDALLRLTSKVV</sequence>
<dbReference type="Proteomes" id="UP000248314">
    <property type="component" value="Unassembled WGS sequence"/>
</dbReference>
<protein>
    <submittedName>
        <fullName evidence="1">Uncharacterized protein</fullName>
    </submittedName>
</protein>
<evidence type="ECO:0000313" key="2">
    <source>
        <dbReference type="Proteomes" id="UP000248314"/>
    </source>
</evidence>
<gene>
    <name evidence="1" type="ORF">EJ73_01523</name>
</gene>
<proteinExistence type="predicted"/>
<name>A0A318IA53_9BACT</name>
<accession>A0A318IA53</accession>
<organism evidence="1 2">
    <name type="scientific">Hoylesella shahii DSM 15611 = JCM 12083</name>
    <dbReference type="NCBI Taxonomy" id="1122991"/>
    <lineage>
        <taxon>Bacteria</taxon>
        <taxon>Pseudomonadati</taxon>
        <taxon>Bacteroidota</taxon>
        <taxon>Bacteroidia</taxon>
        <taxon>Bacteroidales</taxon>
        <taxon>Prevotellaceae</taxon>
        <taxon>Hoylesella</taxon>
    </lineage>
</organism>
<dbReference type="AlphaFoldDB" id="A0A318IA53"/>
<reference evidence="1 2" key="1">
    <citation type="submission" date="2018-05" db="EMBL/GenBank/DDBJ databases">
        <title>Genomic Encyclopedia of Type Strains, Phase I: the one thousand microbial genomes (KMG-I) project.</title>
        <authorList>
            <person name="Kyrpides N."/>
        </authorList>
    </citation>
    <scope>NUCLEOTIDE SEQUENCE [LARGE SCALE GENOMIC DNA]</scope>
    <source>
        <strain evidence="1 2">DSM 15611</strain>
    </source>
</reference>
<dbReference type="EMBL" id="QJJX01000016">
    <property type="protein sequence ID" value="PXX21741.1"/>
    <property type="molecule type" value="Genomic_DNA"/>
</dbReference>